<comment type="subunit">
    <text evidence="9">The Tat system comprises two distinct complexes: a TatABC complex, containing multiple copies of TatA, TatB and TatC subunits, and a separate TatA complex, containing only TatA subunits. Substrates initially bind to the TatABC complex, which probably triggers association of the separate TatA complex to form the active translocon.</text>
</comment>
<dbReference type="InterPro" id="IPR003369">
    <property type="entry name" value="TatA/B/E"/>
</dbReference>
<dbReference type="NCBIfam" id="TIGR01411">
    <property type="entry name" value="tatAE"/>
    <property type="match status" value="1"/>
</dbReference>
<feature type="region of interest" description="Disordered" evidence="10">
    <location>
        <begin position="44"/>
        <end position="76"/>
    </location>
</feature>
<dbReference type="PANTHER" id="PTHR42982:SF8">
    <property type="entry name" value="SEC-INDEPENDENT PROTEIN TRANSLOCASE PROTEIN TATA"/>
    <property type="match status" value="1"/>
</dbReference>
<dbReference type="GO" id="GO:0043953">
    <property type="term" value="P:protein transport by the Tat complex"/>
    <property type="evidence" value="ECO:0007669"/>
    <property type="project" value="UniProtKB-UniRule"/>
</dbReference>
<name>A0A2A6FRI7_9MICO</name>
<reference evidence="12" key="1">
    <citation type="submission" date="2017-03" db="EMBL/GenBank/DDBJ databases">
        <authorList>
            <person name="Lund M.B."/>
        </authorList>
    </citation>
    <scope>NUCLEOTIDE SEQUENCE [LARGE SCALE GENOMIC DNA]</scope>
</reference>
<evidence type="ECO:0000256" key="3">
    <source>
        <dbReference type="ARBA" id="ARBA00022475"/>
    </source>
</evidence>
<keyword evidence="6 9" id="KW-1133">Transmembrane helix</keyword>
<dbReference type="GO" id="GO:0008320">
    <property type="term" value="F:protein transmembrane transporter activity"/>
    <property type="evidence" value="ECO:0007669"/>
    <property type="project" value="UniProtKB-UniRule"/>
</dbReference>
<evidence type="ECO:0000256" key="5">
    <source>
        <dbReference type="ARBA" id="ARBA00022927"/>
    </source>
</evidence>
<keyword evidence="3 9" id="KW-1003">Cell membrane</keyword>
<organism evidence="11 12">
    <name type="scientific">Candidatus Lumbricidiphila eiseniae</name>
    <dbReference type="NCBI Taxonomy" id="1969409"/>
    <lineage>
        <taxon>Bacteria</taxon>
        <taxon>Bacillati</taxon>
        <taxon>Actinomycetota</taxon>
        <taxon>Actinomycetes</taxon>
        <taxon>Micrococcales</taxon>
        <taxon>Microbacteriaceae</taxon>
        <taxon>Candidatus Lumbricidiphila</taxon>
    </lineage>
</organism>
<evidence type="ECO:0000256" key="7">
    <source>
        <dbReference type="ARBA" id="ARBA00023010"/>
    </source>
</evidence>
<sequence>MLGNGFSGWHALIILVVVVLLFGAKKLPGLARSLAQSMKIFKSEVKSDTGKGVKSGTDRDDESGTDAGDTPFSKTP</sequence>
<evidence type="ECO:0000256" key="10">
    <source>
        <dbReference type="SAM" id="MobiDB-lite"/>
    </source>
</evidence>
<dbReference type="AlphaFoldDB" id="A0A2A6FRI7"/>
<keyword evidence="5 9" id="KW-0653">Protein transport</keyword>
<evidence type="ECO:0000256" key="1">
    <source>
        <dbReference type="ARBA" id="ARBA00004162"/>
    </source>
</evidence>
<dbReference type="Pfam" id="PF02416">
    <property type="entry name" value="TatA_B_E"/>
    <property type="match status" value="1"/>
</dbReference>
<evidence type="ECO:0000256" key="8">
    <source>
        <dbReference type="ARBA" id="ARBA00023136"/>
    </source>
</evidence>
<protein>
    <recommendedName>
        <fullName evidence="9">Sec-independent protein translocase protein TatA</fullName>
    </recommendedName>
</protein>
<evidence type="ECO:0000256" key="6">
    <source>
        <dbReference type="ARBA" id="ARBA00022989"/>
    </source>
</evidence>
<keyword evidence="7 9" id="KW-0811">Translocation</keyword>
<comment type="subcellular location">
    <subcellularLocation>
        <location evidence="1 9">Cell membrane</location>
        <topology evidence="1 9">Single-pass membrane protein</topology>
    </subcellularLocation>
</comment>
<accession>A0A2A6FRI7</accession>
<evidence type="ECO:0000313" key="12">
    <source>
        <dbReference type="Proteomes" id="UP000219994"/>
    </source>
</evidence>
<dbReference type="HAMAP" id="MF_00236">
    <property type="entry name" value="TatA_E"/>
    <property type="match status" value="1"/>
</dbReference>
<dbReference type="Proteomes" id="UP000219994">
    <property type="component" value="Unassembled WGS sequence"/>
</dbReference>
<dbReference type="Gene3D" id="1.20.5.3310">
    <property type="match status" value="1"/>
</dbReference>
<dbReference type="GO" id="GO:0033281">
    <property type="term" value="C:TAT protein transport complex"/>
    <property type="evidence" value="ECO:0007669"/>
    <property type="project" value="UniProtKB-UniRule"/>
</dbReference>
<evidence type="ECO:0000256" key="2">
    <source>
        <dbReference type="ARBA" id="ARBA00022448"/>
    </source>
</evidence>
<dbReference type="PANTHER" id="PTHR42982">
    <property type="entry name" value="SEC-INDEPENDENT PROTEIN TRANSLOCASE PROTEIN TATA"/>
    <property type="match status" value="1"/>
</dbReference>
<comment type="similarity">
    <text evidence="9">Belongs to the TatA/E family.</text>
</comment>
<evidence type="ECO:0000256" key="4">
    <source>
        <dbReference type="ARBA" id="ARBA00022692"/>
    </source>
</evidence>
<evidence type="ECO:0000313" key="11">
    <source>
        <dbReference type="EMBL" id="PDQ35297.1"/>
    </source>
</evidence>
<dbReference type="InterPro" id="IPR006312">
    <property type="entry name" value="TatA/E"/>
</dbReference>
<keyword evidence="2 9" id="KW-0813">Transport</keyword>
<keyword evidence="4 9" id="KW-0812">Transmembrane</keyword>
<evidence type="ECO:0000256" key="9">
    <source>
        <dbReference type="HAMAP-Rule" id="MF_00236"/>
    </source>
</evidence>
<comment type="function">
    <text evidence="9">Part of the twin-arginine translocation (Tat) system that transports large folded proteins containing a characteristic twin-arginine motif in their signal peptide across membranes. TatA could form the protein-conducting channel of the Tat system.</text>
</comment>
<keyword evidence="8 9" id="KW-0472">Membrane</keyword>
<proteinExistence type="inferred from homology"/>
<comment type="caution">
    <text evidence="11">The sequence shown here is derived from an EMBL/GenBank/DDBJ whole genome shotgun (WGS) entry which is preliminary data.</text>
</comment>
<dbReference type="EMBL" id="NAEP01000036">
    <property type="protein sequence ID" value="PDQ35297.1"/>
    <property type="molecule type" value="Genomic_DNA"/>
</dbReference>
<gene>
    <name evidence="9" type="primary">tatA</name>
    <name evidence="11" type="ORF">B5766_06775</name>
</gene>
<feature type="transmembrane region" description="Helical" evidence="9">
    <location>
        <begin position="6"/>
        <end position="24"/>
    </location>
</feature>